<organism evidence="2 3">
    <name type="scientific">Bonamia ostreae</name>
    <dbReference type="NCBI Taxonomy" id="126728"/>
    <lineage>
        <taxon>Eukaryota</taxon>
        <taxon>Sar</taxon>
        <taxon>Rhizaria</taxon>
        <taxon>Endomyxa</taxon>
        <taxon>Ascetosporea</taxon>
        <taxon>Haplosporida</taxon>
        <taxon>Bonamia</taxon>
    </lineage>
</organism>
<keyword evidence="1" id="KW-0812">Transmembrane</keyword>
<feature type="transmembrane region" description="Helical" evidence="1">
    <location>
        <begin position="15"/>
        <end position="33"/>
    </location>
</feature>
<dbReference type="Proteomes" id="UP001439008">
    <property type="component" value="Unassembled WGS sequence"/>
</dbReference>
<dbReference type="EMBL" id="JBDODL010000345">
    <property type="protein sequence ID" value="MES1919624.1"/>
    <property type="molecule type" value="Genomic_DNA"/>
</dbReference>
<name>A0ABV2AIY2_9EUKA</name>
<protein>
    <submittedName>
        <fullName evidence="2">Uncharacterized protein</fullName>
    </submittedName>
</protein>
<evidence type="ECO:0000256" key="1">
    <source>
        <dbReference type="SAM" id="Phobius"/>
    </source>
</evidence>
<evidence type="ECO:0000313" key="2">
    <source>
        <dbReference type="EMBL" id="MES1919624.1"/>
    </source>
</evidence>
<keyword evidence="3" id="KW-1185">Reference proteome</keyword>
<gene>
    <name evidence="2" type="ORF">MHBO_001422</name>
</gene>
<proteinExistence type="predicted"/>
<sequence>MKGHSVFRSMMKANLRTYGVVFAIGTIMTNLNMRKSRRNDYLMKADEMNNYNPHNVHRRKFVEEMRKNKI</sequence>
<reference evidence="2 3" key="1">
    <citation type="journal article" date="2024" name="BMC Biol.">
        <title>Comparative genomics of Ascetosporea gives new insight into the evolutionary basis for animal parasitism in Rhizaria.</title>
        <authorList>
            <person name="Hiltunen Thoren M."/>
            <person name="Onut-Brannstrom I."/>
            <person name="Alfjorden A."/>
            <person name="Peckova H."/>
            <person name="Swords F."/>
            <person name="Hooper C."/>
            <person name="Holzer A.S."/>
            <person name="Bass D."/>
            <person name="Burki F."/>
        </authorList>
    </citation>
    <scope>NUCLEOTIDE SEQUENCE [LARGE SCALE GENOMIC DNA]</scope>
    <source>
        <strain evidence="2">20-A016</strain>
    </source>
</reference>
<evidence type="ECO:0000313" key="3">
    <source>
        <dbReference type="Proteomes" id="UP001439008"/>
    </source>
</evidence>
<comment type="caution">
    <text evidence="2">The sequence shown here is derived from an EMBL/GenBank/DDBJ whole genome shotgun (WGS) entry which is preliminary data.</text>
</comment>
<accession>A0ABV2AIY2</accession>
<keyword evidence="1" id="KW-1133">Transmembrane helix</keyword>
<keyword evidence="1" id="KW-0472">Membrane</keyword>